<gene>
    <name evidence="2" type="ORF">D9T18_07765</name>
</gene>
<evidence type="ECO:0000313" key="2">
    <source>
        <dbReference type="EMBL" id="AYM86610.1"/>
    </source>
</evidence>
<protein>
    <submittedName>
        <fullName evidence="2">Uncharacterized protein</fullName>
    </submittedName>
</protein>
<reference evidence="2 3" key="1">
    <citation type="submission" date="2018-10" db="EMBL/GenBank/DDBJ databases">
        <title>Complete Genome Sequence and Transcriptomic Profiles of a Marine Bacterium, Pseudoalteromonas agarivorans Hao 2018.</title>
        <authorList>
            <person name="Hao L."/>
        </authorList>
    </citation>
    <scope>NUCLEOTIDE SEQUENCE [LARGE SCALE GENOMIC DNA]</scope>
    <source>
        <strain evidence="2 3">Hao 2018</strain>
    </source>
</reference>
<dbReference type="Proteomes" id="UP000279995">
    <property type="component" value="Chromosome I"/>
</dbReference>
<organism evidence="2 3">
    <name type="scientific">Pseudoalteromonas agarivorans</name>
    <dbReference type="NCBI Taxonomy" id="176102"/>
    <lineage>
        <taxon>Bacteria</taxon>
        <taxon>Pseudomonadati</taxon>
        <taxon>Pseudomonadota</taxon>
        <taxon>Gammaproteobacteria</taxon>
        <taxon>Alteromonadales</taxon>
        <taxon>Pseudoalteromonadaceae</taxon>
        <taxon>Pseudoalteromonas</taxon>
    </lineage>
</organism>
<dbReference type="EMBL" id="CP033065">
    <property type="protein sequence ID" value="AYM86610.1"/>
    <property type="molecule type" value="Genomic_DNA"/>
</dbReference>
<keyword evidence="1" id="KW-1133">Transmembrane helix</keyword>
<sequence>MSQVEVKRSFKVVFTGIFSAILTAGFLFNVSFALIPDFGFSISGLFGEYYLNVKGLTIYAIVFYALWATYKRNEQYHVKKHLEKQK</sequence>
<dbReference type="AlphaFoldDB" id="A0AAD0U1Y9"/>
<dbReference type="RefSeq" id="WP_121637456.1">
    <property type="nucleotide sequence ID" value="NZ_CP033065.1"/>
</dbReference>
<evidence type="ECO:0000256" key="1">
    <source>
        <dbReference type="SAM" id="Phobius"/>
    </source>
</evidence>
<keyword evidence="1" id="KW-0472">Membrane</keyword>
<feature type="transmembrane region" description="Helical" evidence="1">
    <location>
        <begin position="12"/>
        <end position="34"/>
    </location>
</feature>
<evidence type="ECO:0000313" key="3">
    <source>
        <dbReference type="Proteomes" id="UP000279995"/>
    </source>
</evidence>
<accession>A0AAD0U1Y9</accession>
<keyword evidence="1" id="KW-0812">Transmembrane</keyword>
<proteinExistence type="predicted"/>
<feature type="transmembrane region" description="Helical" evidence="1">
    <location>
        <begin position="49"/>
        <end position="70"/>
    </location>
</feature>
<name>A0AAD0U1Y9_9GAMM</name>